<comment type="caution">
    <text evidence="2">The sequence shown here is derived from an EMBL/GenBank/DDBJ whole genome shotgun (WGS) entry which is preliminary data.</text>
</comment>
<proteinExistence type="predicted"/>
<evidence type="ECO:0000313" key="2">
    <source>
        <dbReference type="EMBL" id="KMS52796.1"/>
    </source>
</evidence>
<dbReference type="RefSeq" id="WP_059152838.1">
    <property type="nucleotide sequence ID" value="NZ_KQ130456.1"/>
</dbReference>
<dbReference type="InterPro" id="IPR030972">
    <property type="entry name" value="UrcA_uranyl"/>
</dbReference>
<accession>A0A0J7XLD0</accession>
<dbReference type="OrthoDB" id="7474986at2"/>
<dbReference type="NCBIfam" id="TIGR04433">
    <property type="entry name" value="UrcA_uranyl"/>
    <property type="match status" value="1"/>
</dbReference>
<gene>
    <name evidence="2" type="ORF">V474_24970</name>
</gene>
<evidence type="ECO:0008006" key="4">
    <source>
        <dbReference type="Google" id="ProtNLM"/>
    </source>
</evidence>
<reference evidence="2 3" key="1">
    <citation type="journal article" date="2015" name="G3 (Bethesda)">
        <title>Insights into Ongoing Evolution of the Hexachlorocyclohexane Catabolic Pathway from Comparative Genomics of Ten Sphingomonadaceae Strains.</title>
        <authorList>
            <person name="Pearce S.L."/>
            <person name="Oakeshott J.G."/>
            <person name="Pandey G."/>
        </authorList>
    </citation>
    <scope>NUCLEOTIDE SEQUENCE [LARGE SCALE GENOMIC DNA]</scope>
    <source>
        <strain evidence="2 3">LL02</strain>
    </source>
</reference>
<dbReference type="AlphaFoldDB" id="A0A0J7XLD0"/>
<keyword evidence="1" id="KW-0732">Signal</keyword>
<evidence type="ECO:0000313" key="3">
    <source>
        <dbReference type="Proteomes" id="UP000052268"/>
    </source>
</evidence>
<feature type="chain" id="PRO_5005291435" description="UrcA family protein" evidence="1">
    <location>
        <begin position="26"/>
        <end position="104"/>
    </location>
</feature>
<protein>
    <recommendedName>
        <fullName evidence="4">UrcA family protein</fullName>
    </recommendedName>
</protein>
<name>A0A0J7XLD0_9SPHN</name>
<dbReference type="EMBL" id="JACU01000008">
    <property type="protein sequence ID" value="KMS52796.1"/>
    <property type="molecule type" value="Genomic_DNA"/>
</dbReference>
<organism evidence="2 3">
    <name type="scientific">Novosphingobium barchaimii LL02</name>
    <dbReference type="NCBI Taxonomy" id="1114963"/>
    <lineage>
        <taxon>Bacteria</taxon>
        <taxon>Pseudomonadati</taxon>
        <taxon>Pseudomonadota</taxon>
        <taxon>Alphaproteobacteria</taxon>
        <taxon>Sphingomonadales</taxon>
        <taxon>Sphingomonadaceae</taxon>
        <taxon>Novosphingobium</taxon>
    </lineage>
</organism>
<evidence type="ECO:0000256" key="1">
    <source>
        <dbReference type="SAM" id="SignalP"/>
    </source>
</evidence>
<dbReference type="PATRIC" id="fig|1114963.3.peg.3849"/>
<keyword evidence="3" id="KW-1185">Reference proteome</keyword>
<sequence length="104" mass="11330">MIKTNAIIVAALCTVGLFSAPAAFAKSTEVTFKDLDLATSDGQQQLQTRIEKAARNVCRIERPTTGTHIHENVDRKCYKQALAQVRQRVATVIDTASNDTRLGG</sequence>
<feature type="signal peptide" evidence="1">
    <location>
        <begin position="1"/>
        <end position="25"/>
    </location>
</feature>
<dbReference type="Proteomes" id="UP000052268">
    <property type="component" value="Unassembled WGS sequence"/>
</dbReference>